<dbReference type="GO" id="GO:0006298">
    <property type="term" value="P:mismatch repair"/>
    <property type="evidence" value="ECO:0007669"/>
    <property type="project" value="InterPro"/>
</dbReference>
<dbReference type="Proteomes" id="UP000198748">
    <property type="component" value="Unassembled WGS sequence"/>
</dbReference>
<dbReference type="InterPro" id="IPR045076">
    <property type="entry name" value="MutS"/>
</dbReference>
<feature type="transmembrane region" description="Helical" evidence="5">
    <location>
        <begin position="151"/>
        <end position="179"/>
    </location>
</feature>
<dbReference type="OrthoDB" id="9802448at2"/>
<dbReference type="SMART" id="SM00534">
    <property type="entry name" value="MUTSac"/>
    <property type="match status" value="1"/>
</dbReference>
<dbReference type="STRING" id="659014.SAMN04487996_1372"/>
<keyword evidence="5" id="KW-0812">Transmembrane</keyword>
<reference evidence="8" key="1">
    <citation type="submission" date="2016-10" db="EMBL/GenBank/DDBJ databases">
        <authorList>
            <person name="Varghese N."/>
            <person name="Submissions S."/>
        </authorList>
    </citation>
    <scope>NUCLEOTIDE SEQUENCE [LARGE SCALE GENOMIC DNA]</scope>
    <source>
        <strain evidence="8">DSM 25329</strain>
    </source>
</reference>
<dbReference type="GO" id="GO:0005524">
    <property type="term" value="F:ATP binding"/>
    <property type="evidence" value="ECO:0007669"/>
    <property type="project" value="UniProtKB-KW"/>
</dbReference>
<dbReference type="RefSeq" id="WP_090157777.1">
    <property type="nucleotide sequence ID" value="NZ_FNAN01000037.1"/>
</dbReference>
<sequence>MKTDIMDASRVSPPTGTRLETPTKSEIKTGSFNFSQIERYFRMAPADDGFQPVSDRTFSDLDLEDVFKFIDRTHSCVGQQYLYHMLRTVPRDRARVGALENTVDVFQKNPAFRRVAAEELAKLDNRDAYYIASLFQGEHIKEPKWLLLIKMLSGVSLAAAVLSFLFPKLLILLLLLFPVNMGIHYWNKNNLYQYGSSIPQMLVMVRIARKLARVPEFSGLQGIQKSIDSLRSAGRKMAIFKMEAKLQSEIGQIVDYLLELVKALFLIEPVLLFSSLDTLKTRKQDISNVFHFIAEADAALSILALRESVPYHCRMDAGLATKRIKAREMYHPLIWNGVPNDIALQGKSALLTGSNMSGKTTFVRTVGINAILGQTINTCFAKEFAMPPMNVRSAIRMADDLLDGKSYYLEEVMTIKSLVEECAACDRRLILLDELFKGTNSVERIAIGKSVLSYLAKQGNLVFVATHDRELADYLSDTYELLDQDQMLWSTLD</sequence>
<dbReference type="EMBL" id="FNAN01000037">
    <property type="protein sequence ID" value="SDH42560.1"/>
    <property type="molecule type" value="Genomic_DNA"/>
</dbReference>
<dbReference type="Pfam" id="PF00488">
    <property type="entry name" value="MutS_V"/>
    <property type="match status" value="1"/>
</dbReference>
<proteinExistence type="predicted"/>
<evidence type="ECO:0000256" key="4">
    <source>
        <dbReference type="SAM" id="MobiDB-lite"/>
    </source>
</evidence>
<feature type="region of interest" description="Disordered" evidence="4">
    <location>
        <begin position="1"/>
        <end position="20"/>
    </location>
</feature>
<dbReference type="PANTHER" id="PTHR11361">
    <property type="entry name" value="DNA MISMATCH REPAIR PROTEIN MUTS FAMILY MEMBER"/>
    <property type="match status" value="1"/>
</dbReference>
<feature type="domain" description="DNA mismatch repair proteins mutS family" evidence="6">
    <location>
        <begin position="346"/>
        <end position="493"/>
    </location>
</feature>
<dbReference type="GO" id="GO:0140664">
    <property type="term" value="F:ATP-dependent DNA damage sensor activity"/>
    <property type="evidence" value="ECO:0007669"/>
    <property type="project" value="InterPro"/>
</dbReference>
<accession>A0A1G8CCH0</accession>
<keyword evidence="3" id="KW-0238">DNA-binding</keyword>
<keyword evidence="5" id="KW-1133">Transmembrane helix</keyword>
<dbReference type="PANTHER" id="PTHR11361:SF152">
    <property type="entry name" value="DNA MISMATCH REPAIR PROTEIN"/>
    <property type="match status" value="1"/>
</dbReference>
<organism evidence="7 8">
    <name type="scientific">Dyadobacter soli</name>
    <dbReference type="NCBI Taxonomy" id="659014"/>
    <lineage>
        <taxon>Bacteria</taxon>
        <taxon>Pseudomonadati</taxon>
        <taxon>Bacteroidota</taxon>
        <taxon>Cytophagia</taxon>
        <taxon>Cytophagales</taxon>
        <taxon>Spirosomataceae</taxon>
        <taxon>Dyadobacter</taxon>
    </lineage>
</organism>
<evidence type="ECO:0000256" key="2">
    <source>
        <dbReference type="ARBA" id="ARBA00022840"/>
    </source>
</evidence>
<name>A0A1G8CCH0_9BACT</name>
<evidence type="ECO:0000256" key="1">
    <source>
        <dbReference type="ARBA" id="ARBA00022741"/>
    </source>
</evidence>
<dbReference type="SUPFAM" id="SSF52540">
    <property type="entry name" value="P-loop containing nucleoside triphosphate hydrolases"/>
    <property type="match status" value="1"/>
</dbReference>
<dbReference type="GO" id="GO:0005829">
    <property type="term" value="C:cytosol"/>
    <property type="evidence" value="ECO:0007669"/>
    <property type="project" value="TreeGrafter"/>
</dbReference>
<evidence type="ECO:0000256" key="3">
    <source>
        <dbReference type="ARBA" id="ARBA00023125"/>
    </source>
</evidence>
<dbReference type="InterPro" id="IPR000432">
    <property type="entry name" value="DNA_mismatch_repair_MutS_C"/>
</dbReference>
<evidence type="ECO:0000313" key="7">
    <source>
        <dbReference type="EMBL" id="SDH42560.1"/>
    </source>
</evidence>
<keyword evidence="5" id="KW-0472">Membrane</keyword>
<dbReference type="InterPro" id="IPR027417">
    <property type="entry name" value="P-loop_NTPase"/>
</dbReference>
<dbReference type="AlphaFoldDB" id="A0A1G8CCH0"/>
<dbReference type="Gene3D" id="3.40.50.300">
    <property type="entry name" value="P-loop containing nucleotide triphosphate hydrolases"/>
    <property type="match status" value="1"/>
</dbReference>
<gene>
    <name evidence="7" type="ORF">SAMN04487996_1372</name>
</gene>
<protein>
    <submittedName>
        <fullName evidence="7">MutS domain V</fullName>
    </submittedName>
</protein>
<dbReference type="GO" id="GO:0030983">
    <property type="term" value="F:mismatched DNA binding"/>
    <property type="evidence" value="ECO:0007669"/>
    <property type="project" value="InterPro"/>
</dbReference>
<keyword evidence="8" id="KW-1185">Reference proteome</keyword>
<evidence type="ECO:0000259" key="6">
    <source>
        <dbReference type="SMART" id="SM00534"/>
    </source>
</evidence>
<evidence type="ECO:0000256" key="5">
    <source>
        <dbReference type="SAM" id="Phobius"/>
    </source>
</evidence>
<keyword evidence="1" id="KW-0547">Nucleotide-binding</keyword>
<evidence type="ECO:0000313" key="8">
    <source>
        <dbReference type="Proteomes" id="UP000198748"/>
    </source>
</evidence>
<keyword evidence="2" id="KW-0067">ATP-binding</keyword>